<proteinExistence type="predicted"/>
<accession>X1RE99</accession>
<protein>
    <submittedName>
        <fullName evidence="1">Uncharacterized protein</fullName>
    </submittedName>
</protein>
<feature type="non-terminal residue" evidence="1">
    <location>
        <position position="1"/>
    </location>
</feature>
<comment type="caution">
    <text evidence="1">The sequence shown here is derived from an EMBL/GenBank/DDBJ whole genome shotgun (WGS) entry which is preliminary data.</text>
</comment>
<dbReference type="AlphaFoldDB" id="X1RE99"/>
<reference evidence="1" key="1">
    <citation type="journal article" date="2014" name="Front. Microbiol.">
        <title>High frequency of phylogenetically diverse reductive dehalogenase-homologous genes in deep subseafloor sedimentary metagenomes.</title>
        <authorList>
            <person name="Kawai M."/>
            <person name="Futagami T."/>
            <person name="Toyoda A."/>
            <person name="Takaki Y."/>
            <person name="Nishi S."/>
            <person name="Hori S."/>
            <person name="Arai W."/>
            <person name="Tsubouchi T."/>
            <person name="Morono Y."/>
            <person name="Uchiyama I."/>
            <person name="Ito T."/>
            <person name="Fujiyama A."/>
            <person name="Inagaki F."/>
            <person name="Takami H."/>
        </authorList>
    </citation>
    <scope>NUCLEOTIDE SEQUENCE</scope>
    <source>
        <strain evidence="1">Expedition CK06-06</strain>
    </source>
</reference>
<name>X1RE99_9ZZZZ</name>
<gene>
    <name evidence="1" type="ORF">S06H3_60016</name>
</gene>
<organism evidence="1">
    <name type="scientific">marine sediment metagenome</name>
    <dbReference type="NCBI Taxonomy" id="412755"/>
    <lineage>
        <taxon>unclassified sequences</taxon>
        <taxon>metagenomes</taxon>
        <taxon>ecological metagenomes</taxon>
    </lineage>
</organism>
<evidence type="ECO:0000313" key="1">
    <source>
        <dbReference type="EMBL" id="GAI53919.1"/>
    </source>
</evidence>
<sequence>GIFFSSILLISNIVSFSQKLPPGTIKVKELDLFIDKNELKNIDWLEYLYWLKKKYGENSTEFNRYFLTDVALAKSVKKYQSISMYINKYQQFNFTNLIMTIKKYQQFNVTNTLTTFNKYQ</sequence>
<dbReference type="EMBL" id="BARV01039090">
    <property type="protein sequence ID" value="GAI53919.1"/>
    <property type="molecule type" value="Genomic_DNA"/>
</dbReference>